<evidence type="ECO:0000256" key="1">
    <source>
        <dbReference type="ARBA" id="ARBA00022612"/>
    </source>
</evidence>
<dbReference type="Proteomes" id="UP001447979">
    <property type="component" value="Unassembled WGS sequence"/>
</dbReference>
<feature type="transmembrane region" description="Helical" evidence="2">
    <location>
        <begin position="534"/>
        <end position="554"/>
    </location>
</feature>
<keyword evidence="5" id="KW-1185">Reference proteome</keyword>
<dbReference type="RefSeq" id="WP_349169829.1">
    <property type="nucleotide sequence ID" value="NZ_JBBMFO010000001.1"/>
</dbReference>
<dbReference type="PANTHER" id="PTHR37813">
    <property type="entry name" value="FELS-2 PROPHAGE PROTEIN"/>
    <property type="match status" value="1"/>
</dbReference>
<dbReference type="InterPro" id="IPR010090">
    <property type="entry name" value="Phage_tape_meas"/>
</dbReference>
<feature type="transmembrane region" description="Helical" evidence="2">
    <location>
        <begin position="575"/>
        <end position="595"/>
    </location>
</feature>
<evidence type="ECO:0000313" key="4">
    <source>
        <dbReference type="EMBL" id="MEQ2400154.1"/>
    </source>
</evidence>
<name>A0ABV1CDJ2_9FIRM</name>
<reference evidence="4 5" key="1">
    <citation type="submission" date="2024-03" db="EMBL/GenBank/DDBJ databases">
        <title>Human intestinal bacterial collection.</title>
        <authorList>
            <person name="Pauvert C."/>
            <person name="Hitch T.C.A."/>
            <person name="Clavel T."/>
        </authorList>
    </citation>
    <scope>NUCLEOTIDE SEQUENCE [LARGE SCALE GENOMIC DNA]</scope>
    <source>
        <strain evidence="4 5">CLA-SR-H025</strain>
    </source>
</reference>
<protein>
    <submittedName>
        <fullName evidence="4">Phage tail tape measure protein</fullName>
    </submittedName>
</protein>
<dbReference type="EMBL" id="JBBMFO010000001">
    <property type="protein sequence ID" value="MEQ2400154.1"/>
    <property type="molecule type" value="Genomic_DNA"/>
</dbReference>
<keyword evidence="2" id="KW-1133">Transmembrane helix</keyword>
<proteinExistence type="predicted"/>
<keyword evidence="2" id="KW-0812">Transmembrane</keyword>
<dbReference type="PANTHER" id="PTHR37813:SF1">
    <property type="entry name" value="FELS-2 PROPHAGE PROTEIN"/>
    <property type="match status" value="1"/>
</dbReference>
<dbReference type="NCBIfam" id="TIGR01760">
    <property type="entry name" value="tape_meas_TP901"/>
    <property type="match status" value="1"/>
</dbReference>
<accession>A0ABV1CDJ2</accession>
<keyword evidence="2" id="KW-0472">Membrane</keyword>
<dbReference type="SUPFAM" id="SSF57997">
    <property type="entry name" value="Tropomyosin"/>
    <property type="match status" value="1"/>
</dbReference>
<organism evidence="4 5">
    <name type="scientific">Peptoniphilus hominis</name>
    <name type="common">ex Hitch et al. 2025</name>
    <dbReference type="NCBI Taxonomy" id="3133174"/>
    <lineage>
        <taxon>Bacteria</taxon>
        <taxon>Bacillati</taxon>
        <taxon>Bacillota</taxon>
        <taxon>Tissierellia</taxon>
        <taxon>Tissierellales</taxon>
        <taxon>Peptoniphilaceae</taxon>
        <taxon>Peptoniphilus</taxon>
    </lineage>
</organism>
<evidence type="ECO:0000256" key="2">
    <source>
        <dbReference type="SAM" id="Phobius"/>
    </source>
</evidence>
<evidence type="ECO:0000313" key="5">
    <source>
        <dbReference type="Proteomes" id="UP001447979"/>
    </source>
</evidence>
<comment type="caution">
    <text evidence="4">The sequence shown here is derived from an EMBL/GenBank/DDBJ whole genome shotgun (WGS) entry which is preliminary data.</text>
</comment>
<feature type="domain" description="Phage tail tape measure protein" evidence="3">
    <location>
        <begin position="243"/>
        <end position="435"/>
    </location>
</feature>
<keyword evidence="1" id="KW-1188">Viral release from host cell</keyword>
<gene>
    <name evidence="4" type="ORF">WMO19_00895</name>
</gene>
<evidence type="ECO:0000259" key="3">
    <source>
        <dbReference type="Pfam" id="PF10145"/>
    </source>
</evidence>
<sequence length="819" mass="87661">MARVHELLIKIDGKLSGSVNSSFKSVASKATKLNKQFKDLKSVQLGAEKFKAMESGLGKLETKLKTTKEKTLELRRAFNESKARTEALAQEFKNTGGKSQELANKLAKSREETSRLSERYEKSKASIDAVNAKIVDQKSKLDELSGSLAKAGFKTGDFEKSQQKLAAKMSIKENYKEMQERFGKAGDYAKKAMKRTAAFGAAAAVPLKFAIDEESVNAEIAKVADFKDDKQKKEVTDSLKKMITTEIPMSYQEIGELAAAGAQGGIETVDLSKFSELAAKMGVAFDMEAGEAGQKMANWKAAFGMDMNELQALGDKVNYLGNNSAASAASISNVISRVGALGEVAGVGSGEVAGLGAAMIAMGTQDDVAATGIKKVLTTLASGGNKASKAILGIGGADLSKSMKMDGAGTIIDVFEKIKALKPEEQTGALRDIFGQQNIGAIAPLLNNLDLVKEYLGMVGDKSKYAGSMQKEFDAQAGTTANQLKILRNQAVDAGMVIGSAMLPYFKKGVEKLQEMATKIKTFADENPKAMESILKIAGALAGLAVAVPTILALNNAFMGTKKAFRIVSDLTKLLEANPMAIGIMLAVGALFLLWKNWDKVKAIAGAAMDWVNSKIELGKNKVIELKNHVAEKFEAMKQHFTNAGNAVKDFFLAPLNKAKEIVGRIKEGVGGIASNIKDKVSSGIQKLTGGGNGVRAMATGGVVTRPQMALVGEGGDHEAVIPLNKDKRSEALWQYAGSRMGLLGDESRLKSINSNISSYSPPSRQGVSINMQIDARGAQKGVQEEIQNAIRYATPELKRVMVDLLRDMDRDRERVVLV</sequence>
<dbReference type="Pfam" id="PF10145">
    <property type="entry name" value="PhageMin_Tail"/>
    <property type="match status" value="1"/>
</dbReference>